<dbReference type="Pfam" id="PF07610">
    <property type="entry name" value="DUF1573"/>
    <property type="match status" value="1"/>
</dbReference>
<protein>
    <submittedName>
        <fullName evidence="1">Uncharacterized protein</fullName>
    </submittedName>
</protein>
<sequence>MSRLHIVLLISVFSFLSFGQKEYQKNVEFADQKVAEGDYVYALNYYQKAMKIDSTSVDIYWKYAQALRAFKDYRKAEYYYAKVYEREETQIYEESLLYLGLMQKQNGKYAEALETFKLAKKKYRSSKNKDIYAKARQEFKSCLWAKNAIRDTSTLVFEALPVGVNTKNAEFGHRVHNQQLYFSSLRADSISANEEVYADSYSTQIYRRNLIGDGDVERIKDLALDAFNTGNGSFSLDGKRFYFSACKPYGGNYQCKILVAYTQNGRFSDIDTLGEIINEAYANTTMPYIGEWEGEEVLFFVSDREKGKGGLDIWYSFIEDGNQYKKPRNARSINTAENDLSPYWDGVNQRLYFSNSWDEGFGGYDVFYSEYNNGWGEAVNLGAPINSPANDLYYFQAGDSAFVSSNRLGVLYSKNPTCCSDVFVAYRLPQEEEELTPQESLEELNKRLPITLYFHNDIPDPRSIDTTSQVNYIDSYNDYMAMLDRYKKEYSAGLSGEAAQDAKDDIEDFFVEYVEQGVKDLEIFRDLLLEELNKGRKIKLTVKGFASPLAKSDYNVNLTKRRIASLKNYLEEYGNGEFKKHFEAGNLTIEEVPFGEYTANTLTSDNPNDKKNSIYSRAAAIERKIEVQSVFLDTLKKEAQLEVKEPIYQFDTITEGEIIHQTFVLENTGNAPLYIDSLQLPCHCISATLNDSIILPGERLEIPVVLDTKNYKGRLVQSVYVYTKGADKPMRLILVGIVEEE</sequence>
<dbReference type="AlphaFoldDB" id="A0A1I6ZVB9"/>
<organism evidence="1 2">
    <name type="scientific">Lishizhenia tianjinensis</name>
    <dbReference type="NCBI Taxonomy" id="477690"/>
    <lineage>
        <taxon>Bacteria</taxon>
        <taxon>Pseudomonadati</taxon>
        <taxon>Bacteroidota</taxon>
        <taxon>Flavobacteriia</taxon>
        <taxon>Flavobacteriales</taxon>
        <taxon>Crocinitomicaceae</taxon>
        <taxon>Lishizhenia</taxon>
    </lineage>
</organism>
<dbReference type="STRING" id="477690.SAMN05216474_1649"/>
<reference evidence="1 2" key="1">
    <citation type="submission" date="2016-10" db="EMBL/GenBank/DDBJ databases">
        <authorList>
            <person name="de Groot N.N."/>
        </authorList>
    </citation>
    <scope>NUCLEOTIDE SEQUENCE [LARGE SCALE GENOMIC DNA]</scope>
    <source>
        <strain evidence="1 2">CGMCC 1.7005</strain>
    </source>
</reference>
<evidence type="ECO:0000313" key="2">
    <source>
        <dbReference type="Proteomes" id="UP000236454"/>
    </source>
</evidence>
<dbReference type="Gene3D" id="2.60.40.10">
    <property type="entry name" value="Immunoglobulins"/>
    <property type="match status" value="1"/>
</dbReference>
<accession>A0A1I6ZVB9</accession>
<dbReference type="InterPro" id="IPR011467">
    <property type="entry name" value="DUF1573"/>
</dbReference>
<dbReference type="EMBL" id="FPAS01000002">
    <property type="protein sequence ID" value="SFT66638.1"/>
    <property type="molecule type" value="Genomic_DNA"/>
</dbReference>
<dbReference type="Gene3D" id="1.25.40.10">
    <property type="entry name" value="Tetratricopeptide repeat domain"/>
    <property type="match status" value="1"/>
</dbReference>
<dbReference type="InterPro" id="IPR013783">
    <property type="entry name" value="Ig-like_fold"/>
</dbReference>
<dbReference type="SMART" id="SM00028">
    <property type="entry name" value="TPR"/>
    <property type="match status" value="3"/>
</dbReference>
<gene>
    <name evidence="1" type="ORF">SAMN05216474_1649</name>
</gene>
<dbReference type="SUPFAM" id="SSF48452">
    <property type="entry name" value="TPR-like"/>
    <property type="match status" value="1"/>
</dbReference>
<dbReference type="Proteomes" id="UP000236454">
    <property type="component" value="Unassembled WGS sequence"/>
</dbReference>
<dbReference type="InterPro" id="IPR019734">
    <property type="entry name" value="TPR_rpt"/>
</dbReference>
<dbReference type="InterPro" id="IPR011990">
    <property type="entry name" value="TPR-like_helical_dom_sf"/>
</dbReference>
<keyword evidence="2" id="KW-1185">Reference proteome</keyword>
<dbReference type="SUPFAM" id="SSF82171">
    <property type="entry name" value="DPP6 N-terminal domain-like"/>
    <property type="match status" value="1"/>
</dbReference>
<name>A0A1I6ZVB9_9FLAO</name>
<dbReference type="OrthoDB" id="1488408at2"/>
<evidence type="ECO:0000313" key="1">
    <source>
        <dbReference type="EMBL" id="SFT66638.1"/>
    </source>
</evidence>
<dbReference type="RefSeq" id="WP_090248144.1">
    <property type="nucleotide sequence ID" value="NZ_FPAS01000002.1"/>
</dbReference>
<proteinExistence type="predicted"/>